<dbReference type="Pfam" id="PF12697">
    <property type="entry name" value="Abhydrolase_6"/>
    <property type="match status" value="1"/>
</dbReference>
<dbReference type="EMBL" id="VMRJ01000006">
    <property type="protein sequence ID" value="TVT37812.1"/>
    <property type="molecule type" value="Genomic_DNA"/>
</dbReference>
<dbReference type="PANTHER" id="PTHR22946">
    <property type="entry name" value="DIENELACTONE HYDROLASE DOMAIN-CONTAINING PROTEIN-RELATED"/>
    <property type="match status" value="1"/>
</dbReference>
<name>A0A558BMS9_9BACT</name>
<evidence type="ECO:0000256" key="2">
    <source>
        <dbReference type="ARBA" id="ARBA00038115"/>
    </source>
</evidence>
<dbReference type="GO" id="GO:0052689">
    <property type="term" value="F:carboxylic ester hydrolase activity"/>
    <property type="evidence" value="ECO:0007669"/>
    <property type="project" value="UniProtKB-ARBA"/>
</dbReference>
<accession>A0A558BMS9</accession>
<reference evidence="4 5" key="1">
    <citation type="submission" date="2019-07" db="EMBL/GenBank/DDBJ databases">
        <title>Hymenobacter sp. straun FUR1 Genome sequencing and assembly.</title>
        <authorList>
            <person name="Chhetri G."/>
        </authorList>
    </citation>
    <scope>NUCLEOTIDE SEQUENCE [LARGE SCALE GENOMIC DNA]</scope>
    <source>
        <strain evidence="4 5">Fur1</strain>
    </source>
</reference>
<gene>
    <name evidence="4" type="ORF">FNT36_21850</name>
</gene>
<comment type="caution">
    <text evidence="4">The sequence shown here is derived from an EMBL/GenBank/DDBJ whole genome shotgun (WGS) entry which is preliminary data.</text>
</comment>
<proteinExistence type="inferred from homology"/>
<dbReference type="SUPFAM" id="SSF53474">
    <property type="entry name" value="alpha/beta-Hydrolases"/>
    <property type="match status" value="1"/>
</dbReference>
<dbReference type="InterPro" id="IPR050261">
    <property type="entry name" value="FrsA_esterase"/>
</dbReference>
<dbReference type="InterPro" id="IPR000073">
    <property type="entry name" value="AB_hydrolase_1"/>
</dbReference>
<feature type="domain" description="AB hydrolase-1" evidence="3">
    <location>
        <begin position="38"/>
        <end position="264"/>
    </location>
</feature>
<dbReference type="InterPro" id="IPR029058">
    <property type="entry name" value="AB_hydrolase_fold"/>
</dbReference>
<evidence type="ECO:0000313" key="4">
    <source>
        <dbReference type="EMBL" id="TVT37812.1"/>
    </source>
</evidence>
<evidence type="ECO:0000256" key="1">
    <source>
        <dbReference type="ARBA" id="ARBA00022801"/>
    </source>
</evidence>
<comment type="similarity">
    <text evidence="2">Belongs to the AB hydrolase superfamily. FUS2 hydrolase family.</text>
</comment>
<dbReference type="Proteomes" id="UP000317624">
    <property type="component" value="Unassembled WGS sequence"/>
</dbReference>
<sequence>MLTTVEFVLTGTSHGRSFAADATYLAPDSPAASPRPIVVFVHGFKGFKDWGHFSLLARFFAEQGFVFIKLNLSHNGVVVGGTGDLEDLEAFGHNNFSHELNDLGQLLDALHTPGATPLPADTLDLGRLYLIGHSRGGGLVLLKAAEDARVTAVATWAAVADLAPRWPADVIAQWQRQGVLYVPNSRTGQQLPMYYQIAEDYHANLPRLDLPKLVPQLRQPLLIVHGDPDETVPLSAAEELLARKPDAELLIVPDAGHMFGGSHPWVSPELPPLARLVAERTAAFFQQHA</sequence>
<protein>
    <submittedName>
        <fullName evidence="4">Alpha/beta fold hydrolase</fullName>
    </submittedName>
</protein>
<keyword evidence="5" id="KW-1185">Reference proteome</keyword>
<organism evidence="4 5">
    <name type="scientific">Hymenobacter setariae</name>
    <dbReference type="NCBI Taxonomy" id="2594794"/>
    <lineage>
        <taxon>Bacteria</taxon>
        <taxon>Pseudomonadati</taxon>
        <taxon>Bacteroidota</taxon>
        <taxon>Cytophagia</taxon>
        <taxon>Cytophagales</taxon>
        <taxon>Hymenobacteraceae</taxon>
        <taxon>Hymenobacter</taxon>
    </lineage>
</organism>
<keyword evidence="1 4" id="KW-0378">Hydrolase</keyword>
<evidence type="ECO:0000259" key="3">
    <source>
        <dbReference type="Pfam" id="PF12697"/>
    </source>
</evidence>
<evidence type="ECO:0000313" key="5">
    <source>
        <dbReference type="Proteomes" id="UP000317624"/>
    </source>
</evidence>
<dbReference type="AlphaFoldDB" id="A0A558BMS9"/>
<dbReference type="PANTHER" id="PTHR22946:SF9">
    <property type="entry name" value="POLYKETIDE TRANSFERASE AF380"/>
    <property type="match status" value="1"/>
</dbReference>
<dbReference type="Gene3D" id="3.40.50.1820">
    <property type="entry name" value="alpha/beta hydrolase"/>
    <property type="match status" value="1"/>
</dbReference>
<dbReference type="RefSeq" id="WP_144852138.1">
    <property type="nucleotide sequence ID" value="NZ_VMRJ01000006.1"/>
</dbReference>
<dbReference type="OrthoDB" id="5902829at2"/>